<reference evidence="6" key="1">
    <citation type="submission" date="2021-03" db="EMBL/GenBank/DDBJ databases">
        <title>X isolated from Micromonospora tulbaghiae.</title>
        <authorList>
            <person name="Stennett H.L."/>
        </authorList>
    </citation>
    <scope>NUCLEOTIDE SEQUENCE</scope>
    <source>
        <strain evidence="6">28M1-20</strain>
    </source>
</reference>
<dbReference type="InterPro" id="IPR036291">
    <property type="entry name" value="NAD(P)-bd_dom_sf"/>
</dbReference>
<evidence type="ECO:0000256" key="1">
    <source>
        <dbReference type="ARBA" id="ARBA00005086"/>
    </source>
</evidence>
<comment type="caution">
    <text evidence="6">The sequence shown here is derived from an EMBL/GenBank/DDBJ whole genome shotgun (WGS) entry which is preliminary data.</text>
</comment>
<gene>
    <name evidence="6" type="ORF">J5U46_00420</name>
</gene>
<dbReference type="Gene3D" id="1.10.1040.50">
    <property type="match status" value="1"/>
</dbReference>
<keyword evidence="3" id="KW-0560">Oxidoreductase</keyword>
<evidence type="ECO:0000256" key="3">
    <source>
        <dbReference type="ARBA" id="ARBA00023002"/>
    </source>
</evidence>
<feature type="domain" description="3-hydroxyacyl-CoA dehydrogenase C-terminal" evidence="4">
    <location>
        <begin position="169"/>
        <end position="263"/>
    </location>
</feature>
<dbReference type="InterPro" id="IPR008927">
    <property type="entry name" value="6-PGluconate_DH-like_C_sf"/>
</dbReference>
<organism evidence="6 7">
    <name type="scientific">Micromonospora tulbaghiae</name>
    <dbReference type="NCBI Taxonomy" id="479978"/>
    <lineage>
        <taxon>Bacteria</taxon>
        <taxon>Bacillati</taxon>
        <taxon>Actinomycetota</taxon>
        <taxon>Actinomycetes</taxon>
        <taxon>Micromonosporales</taxon>
        <taxon>Micromonosporaceae</taxon>
        <taxon>Micromonospora</taxon>
    </lineage>
</organism>
<dbReference type="Gene3D" id="1.10.1040.10">
    <property type="entry name" value="N-(1-d-carboxylethyl)-l-norvaline Dehydrogenase, domain 2"/>
    <property type="match status" value="1"/>
</dbReference>
<dbReference type="Proteomes" id="UP000669887">
    <property type="component" value="Unassembled WGS sequence"/>
</dbReference>
<accession>A0AAW4JIP3</accession>
<evidence type="ECO:0000256" key="2">
    <source>
        <dbReference type="ARBA" id="ARBA00009463"/>
    </source>
</evidence>
<comment type="similarity">
    <text evidence="2">Belongs to the 3-hydroxyacyl-CoA dehydrogenase family.</text>
</comment>
<dbReference type="AlphaFoldDB" id="A0AAW4JIP3"/>
<dbReference type="SUPFAM" id="SSF48179">
    <property type="entry name" value="6-phosphogluconate dehydrogenase C-terminal domain-like"/>
    <property type="match status" value="2"/>
</dbReference>
<dbReference type="InterPro" id="IPR006108">
    <property type="entry name" value="3HC_DH_C"/>
</dbReference>
<dbReference type="GO" id="GO:0006631">
    <property type="term" value="P:fatty acid metabolic process"/>
    <property type="evidence" value="ECO:0007669"/>
    <property type="project" value="InterPro"/>
</dbReference>
<sequence length="467" mass="48878">MIAVVVGLGPMGRGIAQVLAAAGHTVRVVDATAELGRAGLERIRADGATGDLGAAADVETALAGADVLIEAIVEDMAAKRDLLARVAAAGGPDLLVASNTSSLSVNEMGRAFGAPERLLGLHFFNPPTRMRLVEVIVGAATGEATVRRALALVDSLGKTAVVCRDSPNFIVNRVCRPLYYEAQLLLAQGVEAAVVDAVARGALGHPMGPLQLLDFTGLHTHLASSETALREFGDPRYRPIPQVRGLVRAGLTGKAAGRGFYDYATEPPRDANARVVRRPGPPNGPAARVVALGAPTPQRVAELARLAARQNVVLDSSDAGWAEVLTADVGWIRLHRRADDAVFAEVVEDPVAGIAVPGFVDRLLDHLGAPSVRVPALPGLVGDRLAYCLVNEAAAVVEEGTATADDVDAALRLAMNHPRGPFETLRSAGAATVYEALRSMADAFGDPRYRPAQLLRRQAIGEARAAR</sequence>
<dbReference type="Gene3D" id="3.40.50.720">
    <property type="entry name" value="NAD(P)-binding Rossmann-like Domain"/>
    <property type="match status" value="1"/>
</dbReference>
<name>A0AAW4JIP3_9ACTN</name>
<dbReference type="EMBL" id="JAGFVQ010000001">
    <property type="protein sequence ID" value="MBO4138616.1"/>
    <property type="molecule type" value="Genomic_DNA"/>
</dbReference>
<dbReference type="RefSeq" id="WP_208576260.1">
    <property type="nucleotide sequence ID" value="NZ_JAGFVQ010000001.1"/>
</dbReference>
<dbReference type="GO" id="GO:0070403">
    <property type="term" value="F:NAD+ binding"/>
    <property type="evidence" value="ECO:0007669"/>
    <property type="project" value="InterPro"/>
</dbReference>
<dbReference type="InterPro" id="IPR006176">
    <property type="entry name" value="3-OHacyl-CoA_DH_NAD-bd"/>
</dbReference>
<comment type="pathway">
    <text evidence="1">Lipid metabolism; butanoate metabolism.</text>
</comment>
<dbReference type="PANTHER" id="PTHR48075">
    <property type="entry name" value="3-HYDROXYACYL-COA DEHYDROGENASE FAMILY PROTEIN"/>
    <property type="match status" value="1"/>
</dbReference>
<dbReference type="PANTHER" id="PTHR48075:SF5">
    <property type="entry name" value="3-HYDROXYBUTYRYL-COA DEHYDROGENASE"/>
    <property type="match status" value="1"/>
</dbReference>
<dbReference type="Pfam" id="PF00725">
    <property type="entry name" value="3HCDH"/>
    <property type="match status" value="2"/>
</dbReference>
<protein>
    <submittedName>
        <fullName evidence="6">NADPH nitroreductase</fullName>
    </submittedName>
</protein>
<proteinExistence type="inferred from homology"/>
<evidence type="ECO:0000259" key="5">
    <source>
        <dbReference type="Pfam" id="PF02737"/>
    </source>
</evidence>
<evidence type="ECO:0000313" key="7">
    <source>
        <dbReference type="Proteomes" id="UP000669887"/>
    </source>
</evidence>
<evidence type="ECO:0000259" key="4">
    <source>
        <dbReference type="Pfam" id="PF00725"/>
    </source>
</evidence>
<evidence type="ECO:0000313" key="6">
    <source>
        <dbReference type="EMBL" id="MBO4138616.1"/>
    </source>
</evidence>
<dbReference type="SUPFAM" id="SSF51735">
    <property type="entry name" value="NAD(P)-binding Rossmann-fold domains"/>
    <property type="match status" value="1"/>
</dbReference>
<feature type="domain" description="3-hydroxyacyl-CoA dehydrogenase C-terminal" evidence="4">
    <location>
        <begin position="379"/>
        <end position="457"/>
    </location>
</feature>
<feature type="domain" description="3-hydroxyacyl-CoA dehydrogenase NAD binding" evidence="5">
    <location>
        <begin position="4"/>
        <end position="165"/>
    </location>
</feature>
<dbReference type="GO" id="GO:0016616">
    <property type="term" value="F:oxidoreductase activity, acting on the CH-OH group of donors, NAD or NADP as acceptor"/>
    <property type="evidence" value="ECO:0007669"/>
    <property type="project" value="InterPro"/>
</dbReference>
<dbReference type="Pfam" id="PF02737">
    <property type="entry name" value="3HCDH_N"/>
    <property type="match status" value="1"/>
</dbReference>
<dbReference type="InterPro" id="IPR013328">
    <property type="entry name" value="6PGD_dom2"/>
</dbReference>